<keyword evidence="2" id="KW-1185">Reference proteome</keyword>
<sequence>MPCMHLTVLSFHPDADYPEDIALPTANFGDPKSTVSWQKAPLDIVGEDAIVSQIDAACRLGCVRLLRGLFLKLQNCATHATGFGKIRHIFPAGEPICFEVIENEGTVLDGTISLYKKDGASYSLIKETIFENLQFNWTLTERGSYRVLLHVSNVLSNFTVSTVFAVTSPVIGMELESPVEHLRPRQQAWISLHF</sequence>
<evidence type="ECO:0000313" key="1">
    <source>
        <dbReference type="EMBL" id="VDN10246.1"/>
    </source>
</evidence>
<dbReference type="Proteomes" id="UP000281553">
    <property type="component" value="Unassembled WGS sequence"/>
</dbReference>
<accession>A0A3P7NXE8</accession>
<feature type="non-terminal residue" evidence="1">
    <location>
        <position position="194"/>
    </location>
</feature>
<dbReference type="AlphaFoldDB" id="A0A3P7NXE8"/>
<dbReference type="EMBL" id="UYRU01048744">
    <property type="protein sequence ID" value="VDN10246.1"/>
    <property type="molecule type" value="Genomic_DNA"/>
</dbReference>
<name>A0A3P7NXE8_DIBLA</name>
<evidence type="ECO:0000313" key="2">
    <source>
        <dbReference type="Proteomes" id="UP000281553"/>
    </source>
</evidence>
<proteinExistence type="predicted"/>
<dbReference type="OrthoDB" id="444119at2759"/>
<reference evidence="1 2" key="1">
    <citation type="submission" date="2018-11" db="EMBL/GenBank/DDBJ databases">
        <authorList>
            <consortium name="Pathogen Informatics"/>
        </authorList>
    </citation>
    <scope>NUCLEOTIDE SEQUENCE [LARGE SCALE GENOMIC DNA]</scope>
</reference>
<organism evidence="1 2">
    <name type="scientific">Dibothriocephalus latus</name>
    <name type="common">Fish tapeworm</name>
    <name type="synonym">Diphyllobothrium latum</name>
    <dbReference type="NCBI Taxonomy" id="60516"/>
    <lineage>
        <taxon>Eukaryota</taxon>
        <taxon>Metazoa</taxon>
        <taxon>Spiralia</taxon>
        <taxon>Lophotrochozoa</taxon>
        <taxon>Platyhelminthes</taxon>
        <taxon>Cestoda</taxon>
        <taxon>Eucestoda</taxon>
        <taxon>Diphyllobothriidea</taxon>
        <taxon>Diphyllobothriidae</taxon>
        <taxon>Dibothriocephalus</taxon>
    </lineage>
</organism>
<gene>
    <name evidence="1" type="ORF">DILT_LOCUS6077</name>
</gene>
<protein>
    <submittedName>
        <fullName evidence="1">Uncharacterized protein</fullName>
    </submittedName>
</protein>